<dbReference type="EMBL" id="JAKNGE010000016">
    <property type="protein sequence ID" value="MCG4746587.1"/>
    <property type="molecule type" value="Genomic_DNA"/>
</dbReference>
<comment type="caution">
    <text evidence="1">The sequence shown here is derived from an EMBL/GenBank/DDBJ whole genome shotgun (WGS) entry which is preliminary data.</text>
</comment>
<evidence type="ECO:0000313" key="3">
    <source>
        <dbReference type="Proteomes" id="UP000669239"/>
    </source>
</evidence>
<dbReference type="RefSeq" id="WP_165641352.1">
    <property type="nucleotide sequence ID" value="NZ_JAAITT010000005.1"/>
</dbReference>
<organism evidence="1 4">
    <name type="scientific">Enterocloster aldenensis</name>
    <dbReference type="NCBI Taxonomy" id="358742"/>
    <lineage>
        <taxon>Bacteria</taxon>
        <taxon>Bacillati</taxon>
        <taxon>Bacillota</taxon>
        <taxon>Clostridia</taxon>
        <taxon>Lachnospirales</taxon>
        <taxon>Lachnospiraceae</taxon>
        <taxon>Enterocloster</taxon>
    </lineage>
</organism>
<dbReference type="Pfam" id="PF12686">
    <property type="entry name" value="DUF3800"/>
    <property type="match status" value="1"/>
</dbReference>
<dbReference type="Proteomes" id="UP001299608">
    <property type="component" value="Unassembled WGS sequence"/>
</dbReference>
<proteinExistence type="predicted"/>
<protein>
    <submittedName>
        <fullName evidence="1">DUF3800 domain-containing protein</fullName>
    </submittedName>
</protein>
<keyword evidence="3" id="KW-1185">Reference proteome</keyword>
<reference evidence="2" key="2">
    <citation type="submission" date="2020-02" db="EMBL/GenBank/DDBJ databases">
        <authorList>
            <person name="Littmann E."/>
            <person name="Sorbara M."/>
        </authorList>
    </citation>
    <scope>NUCLEOTIDE SEQUENCE</scope>
    <source>
        <strain evidence="2">MSK.1.17</strain>
    </source>
</reference>
<dbReference type="Proteomes" id="UP000669239">
    <property type="component" value="Unassembled WGS sequence"/>
</dbReference>
<reference evidence="1" key="3">
    <citation type="submission" date="2022-01" db="EMBL/GenBank/DDBJ databases">
        <title>Collection of gut derived symbiotic bacterial strains cultured from healthy donors.</title>
        <authorList>
            <person name="Lin H."/>
            <person name="Kohout C."/>
            <person name="Waligurski E."/>
            <person name="Pamer E.G."/>
        </authorList>
    </citation>
    <scope>NUCLEOTIDE SEQUENCE</scope>
    <source>
        <strain evidence="1">DFI.6.55</strain>
    </source>
</reference>
<accession>A0AAW5BRZ4</accession>
<dbReference type="EMBL" id="JAAITT010000005">
    <property type="protein sequence ID" value="NSJ48085.1"/>
    <property type="molecule type" value="Genomic_DNA"/>
</dbReference>
<evidence type="ECO:0000313" key="2">
    <source>
        <dbReference type="EMBL" id="NSJ48085.1"/>
    </source>
</evidence>
<reference evidence="2 3" key="1">
    <citation type="journal article" date="2020" name="Cell Host Microbe">
        <title>Functional and Genomic Variation between Human-Derived Isolates of Lachnospiraceae Reveals Inter- and Intra-Species Diversity.</title>
        <authorList>
            <person name="Sorbara M.T."/>
            <person name="Littmann E.R."/>
            <person name="Fontana E."/>
            <person name="Moody T.U."/>
            <person name="Kohout C.E."/>
            <person name="Gjonbalaj M."/>
            <person name="Eaton V."/>
            <person name="Seok R."/>
            <person name="Leiner I.M."/>
            <person name="Pamer E.G."/>
        </authorList>
    </citation>
    <scope>NUCLEOTIDE SEQUENCE [LARGE SCALE GENOMIC DNA]</scope>
    <source>
        <strain evidence="2 3">MSK.1.17</strain>
    </source>
</reference>
<evidence type="ECO:0000313" key="4">
    <source>
        <dbReference type="Proteomes" id="UP001299608"/>
    </source>
</evidence>
<gene>
    <name evidence="2" type="ORF">G5B36_05160</name>
    <name evidence="1" type="ORF">L0N08_14290</name>
</gene>
<name>A0AAW5BRZ4_9FIRM</name>
<dbReference type="InterPro" id="IPR024524">
    <property type="entry name" value="DUF3800"/>
</dbReference>
<dbReference type="AlphaFoldDB" id="A0AAW5BRZ4"/>
<evidence type="ECO:0000313" key="1">
    <source>
        <dbReference type="EMBL" id="MCG4746587.1"/>
    </source>
</evidence>
<sequence length="262" mass="30842">MRYIYGLAEKPWSTEWRGISPPLLLFNKSKEGVLFIMAEKILSVFIDESGDFGAYDYHAPFYLITMILHNQSIDITENIRSLEQHVQNLGYGQHAIHTGPLIRRESVYSHELMENRKKLFNALFNFSRKLDFRYLCAVIKKSECPDIITMTARLSRSIADTLRDHLTYMESFEHIIVYYDNGQLELTRILTSVFNALFFHVEFRKVKPIDYKLFQVADLICTMRLLSKKAESNSFSRSETEFFGSVRDFKKNYWKILSKKQL</sequence>